<protein>
    <submittedName>
        <fullName evidence="2">Uncharacterized protein</fullName>
    </submittedName>
</protein>
<dbReference type="EMBL" id="KZ559593">
    <property type="protein sequence ID" value="PLN77575.1"/>
    <property type="molecule type" value="Genomic_DNA"/>
</dbReference>
<dbReference type="Proteomes" id="UP000235023">
    <property type="component" value="Unassembled WGS sequence"/>
</dbReference>
<gene>
    <name evidence="2" type="ORF">BDW42DRAFT_176706</name>
</gene>
<organism evidence="2 3">
    <name type="scientific">Aspergillus taichungensis</name>
    <dbReference type="NCBI Taxonomy" id="482145"/>
    <lineage>
        <taxon>Eukaryota</taxon>
        <taxon>Fungi</taxon>
        <taxon>Dikarya</taxon>
        <taxon>Ascomycota</taxon>
        <taxon>Pezizomycotina</taxon>
        <taxon>Eurotiomycetes</taxon>
        <taxon>Eurotiomycetidae</taxon>
        <taxon>Eurotiales</taxon>
        <taxon>Aspergillaceae</taxon>
        <taxon>Aspergillus</taxon>
        <taxon>Aspergillus subgen. Circumdati</taxon>
    </lineage>
</organism>
<feature type="transmembrane region" description="Helical" evidence="1">
    <location>
        <begin position="39"/>
        <end position="58"/>
    </location>
</feature>
<accession>A0A2J5HKC4</accession>
<name>A0A2J5HKC4_9EURO</name>
<sequence>MHGFFHPRPPLPRQRLMTRRPVTATYMKGLNFNQALPYYSPWITFFFSSSYFQLFLHFRVPRFQL</sequence>
<proteinExistence type="predicted"/>
<reference evidence="3" key="1">
    <citation type="submission" date="2017-12" db="EMBL/GenBank/DDBJ databases">
        <authorList>
            <consortium name="DOE Joint Genome Institute"/>
            <person name="Mondo S.J."/>
            <person name="Kjaerbolling I."/>
            <person name="Vesth T.C."/>
            <person name="Frisvad J.C."/>
            <person name="Nybo J.L."/>
            <person name="Theobald S."/>
            <person name="Kuo A."/>
            <person name="Bowyer P."/>
            <person name="Matsuda Y."/>
            <person name="Lyhne E.K."/>
            <person name="Kogle M.E."/>
            <person name="Clum A."/>
            <person name="Lipzen A."/>
            <person name="Salamov A."/>
            <person name="Ngan C.Y."/>
            <person name="Daum C."/>
            <person name="Chiniquy J."/>
            <person name="Barry K."/>
            <person name="LaButti K."/>
            <person name="Haridas S."/>
            <person name="Simmons B.A."/>
            <person name="Magnuson J.K."/>
            <person name="Mortensen U.H."/>
            <person name="Larsen T.O."/>
            <person name="Grigoriev I.V."/>
            <person name="Baker S.E."/>
            <person name="Andersen M.R."/>
            <person name="Nordberg H.P."/>
            <person name="Cantor M.N."/>
            <person name="Hua S.X."/>
        </authorList>
    </citation>
    <scope>NUCLEOTIDE SEQUENCE [LARGE SCALE GENOMIC DNA]</scope>
    <source>
        <strain evidence="3">IBT 19404</strain>
    </source>
</reference>
<keyword evidence="3" id="KW-1185">Reference proteome</keyword>
<dbReference type="AlphaFoldDB" id="A0A2J5HKC4"/>
<evidence type="ECO:0000256" key="1">
    <source>
        <dbReference type="SAM" id="Phobius"/>
    </source>
</evidence>
<evidence type="ECO:0000313" key="2">
    <source>
        <dbReference type="EMBL" id="PLN77575.1"/>
    </source>
</evidence>
<evidence type="ECO:0000313" key="3">
    <source>
        <dbReference type="Proteomes" id="UP000235023"/>
    </source>
</evidence>
<keyword evidence="1" id="KW-1133">Transmembrane helix</keyword>
<keyword evidence="1" id="KW-0812">Transmembrane</keyword>
<keyword evidence="1" id="KW-0472">Membrane</keyword>